<reference evidence="1" key="2">
    <citation type="journal article" date="2015" name="Fish Shellfish Immunol.">
        <title>Early steps in the European eel (Anguilla anguilla)-Vibrio vulnificus interaction in the gills: Role of the RtxA13 toxin.</title>
        <authorList>
            <person name="Callol A."/>
            <person name="Pajuelo D."/>
            <person name="Ebbesson L."/>
            <person name="Teles M."/>
            <person name="MacKenzie S."/>
            <person name="Amaro C."/>
        </authorList>
    </citation>
    <scope>NUCLEOTIDE SEQUENCE</scope>
</reference>
<dbReference type="AlphaFoldDB" id="A0A0E9TVN6"/>
<evidence type="ECO:0000313" key="1">
    <source>
        <dbReference type="EMBL" id="JAH56768.1"/>
    </source>
</evidence>
<protein>
    <submittedName>
        <fullName evidence="1">Uncharacterized protein</fullName>
    </submittedName>
</protein>
<organism evidence="1">
    <name type="scientific">Anguilla anguilla</name>
    <name type="common">European freshwater eel</name>
    <name type="synonym">Muraena anguilla</name>
    <dbReference type="NCBI Taxonomy" id="7936"/>
    <lineage>
        <taxon>Eukaryota</taxon>
        <taxon>Metazoa</taxon>
        <taxon>Chordata</taxon>
        <taxon>Craniata</taxon>
        <taxon>Vertebrata</taxon>
        <taxon>Euteleostomi</taxon>
        <taxon>Actinopterygii</taxon>
        <taxon>Neopterygii</taxon>
        <taxon>Teleostei</taxon>
        <taxon>Anguilliformes</taxon>
        <taxon>Anguillidae</taxon>
        <taxon>Anguilla</taxon>
    </lineage>
</organism>
<accession>A0A0E9TVN6</accession>
<sequence length="42" mass="4703">MVLRFIHLGAEALVMCGCVQNQKCNSLPCFATCEFHCLRPAF</sequence>
<proteinExistence type="predicted"/>
<dbReference type="EMBL" id="GBXM01051809">
    <property type="protein sequence ID" value="JAH56768.1"/>
    <property type="molecule type" value="Transcribed_RNA"/>
</dbReference>
<name>A0A0E9TVN6_ANGAN</name>
<reference evidence="1" key="1">
    <citation type="submission" date="2014-11" db="EMBL/GenBank/DDBJ databases">
        <authorList>
            <person name="Amaro Gonzalez C."/>
        </authorList>
    </citation>
    <scope>NUCLEOTIDE SEQUENCE</scope>
</reference>